<name>A0AAV5KAV2_9ROSI</name>
<keyword evidence="2" id="KW-1185">Reference proteome</keyword>
<dbReference type="AlphaFoldDB" id="A0AAV5KAV2"/>
<gene>
    <name evidence="1" type="ORF">SLEP1_g31729</name>
</gene>
<dbReference type="EMBL" id="BPVZ01000058">
    <property type="protein sequence ID" value="GKV21783.1"/>
    <property type="molecule type" value="Genomic_DNA"/>
</dbReference>
<accession>A0AAV5KAV2</accession>
<comment type="caution">
    <text evidence="1">The sequence shown here is derived from an EMBL/GenBank/DDBJ whole genome shotgun (WGS) entry which is preliminary data.</text>
</comment>
<organism evidence="1 2">
    <name type="scientific">Rubroshorea leprosula</name>
    <dbReference type="NCBI Taxonomy" id="152421"/>
    <lineage>
        <taxon>Eukaryota</taxon>
        <taxon>Viridiplantae</taxon>
        <taxon>Streptophyta</taxon>
        <taxon>Embryophyta</taxon>
        <taxon>Tracheophyta</taxon>
        <taxon>Spermatophyta</taxon>
        <taxon>Magnoliopsida</taxon>
        <taxon>eudicotyledons</taxon>
        <taxon>Gunneridae</taxon>
        <taxon>Pentapetalae</taxon>
        <taxon>rosids</taxon>
        <taxon>malvids</taxon>
        <taxon>Malvales</taxon>
        <taxon>Dipterocarpaceae</taxon>
        <taxon>Rubroshorea</taxon>
    </lineage>
</organism>
<sequence>MHGEINYLKNLNSEMGKKLRDHEMVASIWLNLKMCFLQYCLFGN</sequence>
<protein>
    <submittedName>
        <fullName evidence="1">Uncharacterized protein</fullName>
    </submittedName>
</protein>
<evidence type="ECO:0000313" key="2">
    <source>
        <dbReference type="Proteomes" id="UP001054252"/>
    </source>
</evidence>
<reference evidence="1 2" key="1">
    <citation type="journal article" date="2021" name="Commun. Biol.">
        <title>The genome of Shorea leprosula (Dipterocarpaceae) highlights the ecological relevance of drought in aseasonal tropical rainforests.</title>
        <authorList>
            <person name="Ng K.K.S."/>
            <person name="Kobayashi M.J."/>
            <person name="Fawcett J.A."/>
            <person name="Hatakeyama M."/>
            <person name="Paape T."/>
            <person name="Ng C.H."/>
            <person name="Ang C.C."/>
            <person name="Tnah L.H."/>
            <person name="Lee C.T."/>
            <person name="Nishiyama T."/>
            <person name="Sese J."/>
            <person name="O'Brien M.J."/>
            <person name="Copetti D."/>
            <person name="Mohd Noor M.I."/>
            <person name="Ong R.C."/>
            <person name="Putra M."/>
            <person name="Sireger I.Z."/>
            <person name="Indrioko S."/>
            <person name="Kosugi Y."/>
            <person name="Izuno A."/>
            <person name="Isagi Y."/>
            <person name="Lee S.L."/>
            <person name="Shimizu K.K."/>
        </authorList>
    </citation>
    <scope>NUCLEOTIDE SEQUENCE [LARGE SCALE GENOMIC DNA]</scope>
    <source>
        <strain evidence="1">214</strain>
    </source>
</reference>
<evidence type="ECO:0000313" key="1">
    <source>
        <dbReference type="EMBL" id="GKV21783.1"/>
    </source>
</evidence>
<dbReference type="Proteomes" id="UP001054252">
    <property type="component" value="Unassembled WGS sequence"/>
</dbReference>
<proteinExistence type="predicted"/>